<feature type="transmembrane region" description="Helical" evidence="1">
    <location>
        <begin position="21"/>
        <end position="44"/>
    </location>
</feature>
<dbReference type="Proteomes" id="UP000274100">
    <property type="component" value="Chromosome"/>
</dbReference>
<feature type="transmembrane region" description="Helical" evidence="1">
    <location>
        <begin position="50"/>
        <end position="71"/>
    </location>
</feature>
<dbReference type="KEGG" id="mcun:NCTC10297_00462"/>
<reference evidence="2 3" key="1">
    <citation type="submission" date="2018-12" db="EMBL/GenBank/DDBJ databases">
        <authorList>
            <consortium name="Pathogen Informatics"/>
        </authorList>
    </citation>
    <scope>NUCLEOTIDE SEQUENCE [LARGE SCALE GENOMIC DNA]</scope>
    <source>
        <strain evidence="2 3">NCTC10297</strain>
    </source>
</reference>
<evidence type="ECO:0000313" key="3">
    <source>
        <dbReference type="Proteomes" id="UP000274100"/>
    </source>
</evidence>
<evidence type="ECO:0000313" key="2">
    <source>
        <dbReference type="EMBL" id="VEG12535.1"/>
    </source>
</evidence>
<organism evidence="2 3">
    <name type="scientific">Moraxella cuniculi</name>
    <dbReference type="NCBI Taxonomy" id="34061"/>
    <lineage>
        <taxon>Bacteria</taxon>
        <taxon>Pseudomonadati</taxon>
        <taxon>Pseudomonadota</taxon>
        <taxon>Gammaproteobacteria</taxon>
        <taxon>Moraxellales</taxon>
        <taxon>Moraxellaceae</taxon>
        <taxon>Moraxella</taxon>
    </lineage>
</organism>
<evidence type="ECO:0000256" key="1">
    <source>
        <dbReference type="SAM" id="Phobius"/>
    </source>
</evidence>
<sequence>MRFVQNIINDINTLCYPLKMCLLASFLQKLVTEGMIPFVMLFLVLQEGEFLAGMIAFAILALGTFLMVMEAKQLPAKISKMP</sequence>
<accession>A0A3S4R4E6</accession>
<dbReference type="AlphaFoldDB" id="A0A3S4R4E6"/>
<keyword evidence="1" id="KW-1133">Transmembrane helix</keyword>
<name>A0A3S4R4E6_9GAMM</name>
<keyword evidence="1" id="KW-0812">Transmembrane</keyword>
<dbReference type="EMBL" id="LR134343">
    <property type="protein sequence ID" value="VEG12535.1"/>
    <property type="molecule type" value="Genomic_DNA"/>
</dbReference>
<proteinExistence type="predicted"/>
<protein>
    <submittedName>
        <fullName evidence="2">Uncharacterized protein</fullName>
    </submittedName>
</protein>
<keyword evidence="1" id="KW-0472">Membrane</keyword>
<gene>
    <name evidence="2" type="ORF">NCTC10297_00462</name>
</gene>